<keyword evidence="4" id="KW-1185">Reference proteome</keyword>
<feature type="region of interest" description="Disordered" evidence="1">
    <location>
        <begin position="1"/>
        <end position="48"/>
    </location>
</feature>
<accession>A0A6A4CBK6</accession>
<gene>
    <name evidence="2" type="ORF">PR002_g30637</name>
    <name evidence="3" type="ORF">PR003_g25885</name>
</gene>
<evidence type="ECO:0000313" key="5">
    <source>
        <dbReference type="Proteomes" id="UP000435112"/>
    </source>
</evidence>
<evidence type="ECO:0000256" key="1">
    <source>
        <dbReference type="SAM" id="MobiDB-lite"/>
    </source>
</evidence>
<evidence type="ECO:0000313" key="3">
    <source>
        <dbReference type="EMBL" id="KAE9288093.1"/>
    </source>
</evidence>
<comment type="caution">
    <text evidence="3">The sequence shown here is derived from an EMBL/GenBank/DDBJ whole genome shotgun (WGS) entry which is preliminary data.</text>
</comment>
<proteinExistence type="predicted"/>
<feature type="compositionally biased region" description="Low complexity" evidence="1">
    <location>
        <begin position="1"/>
        <end position="20"/>
    </location>
</feature>
<dbReference type="Proteomes" id="UP000434957">
    <property type="component" value="Unassembled WGS sequence"/>
</dbReference>
<organism evidence="3 4">
    <name type="scientific">Phytophthora rubi</name>
    <dbReference type="NCBI Taxonomy" id="129364"/>
    <lineage>
        <taxon>Eukaryota</taxon>
        <taxon>Sar</taxon>
        <taxon>Stramenopiles</taxon>
        <taxon>Oomycota</taxon>
        <taxon>Peronosporomycetes</taxon>
        <taxon>Peronosporales</taxon>
        <taxon>Peronosporaceae</taxon>
        <taxon>Phytophthora</taxon>
    </lineage>
</organism>
<dbReference type="EMBL" id="QXFU01007156">
    <property type="protein sequence ID" value="KAE8959127.1"/>
    <property type="molecule type" value="Genomic_DNA"/>
</dbReference>
<feature type="compositionally biased region" description="Polar residues" evidence="1">
    <location>
        <begin position="31"/>
        <end position="48"/>
    </location>
</feature>
<evidence type="ECO:0000313" key="2">
    <source>
        <dbReference type="EMBL" id="KAE8959127.1"/>
    </source>
</evidence>
<sequence>MPTTTPPSSSSSSSTPQQQSEENSFDALKPGSSNSYTTGTVTAGNESSRAVSILQLSDAGVEMTLSSQKQNDESDSTAHKAR</sequence>
<dbReference type="AlphaFoldDB" id="A0A6A4CBK6"/>
<feature type="compositionally biased region" description="Basic and acidic residues" evidence="1">
    <location>
        <begin position="70"/>
        <end position="82"/>
    </location>
</feature>
<protein>
    <submittedName>
        <fullName evidence="3">Uncharacterized protein</fullName>
    </submittedName>
</protein>
<dbReference type="Proteomes" id="UP000435112">
    <property type="component" value="Unassembled WGS sequence"/>
</dbReference>
<name>A0A6A4CBK6_9STRA</name>
<reference evidence="3 4" key="1">
    <citation type="submission" date="2018-08" db="EMBL/GenBank/DDBJ databases">
        <title>Genomic investigation of the strawberry pathogen Phytophthora fragariae indicates pathogenicity is determined by transcriptional variation in three key races.</title>
        <authorList>
            <person name="Adams T.M."/>
            <person name="Armitage A.D."/>
            <person name="Sobczyk M.K."/>
            <person name="Bates H.J."/>
            <person name="Dunwell J.M."/>
            <person name="Nellist C.F."/>
            <person name="Harrison R.J."/>
        </authorList>
    </citation>
    <scope>NUCLEOTIDE SEQUENCE [LARGE SCALE GENOMIC DNA]</scope>
    <source>
        <strain evidence="2 5">SCRP324</strain>
        <strain evidence="3 4">SCRP333</strain>
    </source>
</reference>
<evidence type="ECO:0000313" key="4">
    <source>
        <dbReference type="Proteomes" id="UP000434957"/>
    </source>
</evidence>
<dbReference type="EMBL" id="QXFT01003213">
    <property type="protein sequence ID" value="KAE9288093.1"/>
    <property type="molecule type" value="Genomic_DNA"/>
</dbReference>
<feature type="region of interest" description="Disordered" evidence="1">
    <location>
        <begin position="62"/>
        <end position="82"/>
    </location>
</feature>
<feature type="non-terminal residue" evidence="3">
    <location>
        <position position="82"/>
    </location>
</feature>